<comment type="caution">
    <text evidence="1">The sequence shown here is derived from an EMBL/GenBank/DDBJ whole genome shotgun (WGS) entry which is preliminary data.</text>
</comment>
<keyword evidence="2" id="KW-1185">Reference proteome</keyword>
<evidence type="ECO:0000313" key="1">
    <source>
        <dbReference type="EMBL" id="CAG8475292.1"/>
    </source>
</evidence>
<sequence length="254" mass="28984">DSLKRYYELKGKKVLLSTGTDEHGLKIQQAAIKENKSPQEFCDQVSKRFLELFDTANISYTTFVRTTNQRHKETVKYFWNQLTNGGYIYKGAHEGWYSISDEAFYNASQVCETETAGGGRIRVAIESGQPVEWTTEDNYKFTLSKFPSELIRWLDDNPDVIVPSSRYNEVRSLTKAELSDLSVSRPRSRLNWGIGVPGDDEQVIYVWLDALVNYLTVCGYPWNTKDEGETRGFEGAELNAWPADVHVVGKDIIK</sequence>
<dbReference type="Proteomes" id="UP000789525">
    <property type="component" value="Unassembled WGS sequence"/>
</dbReference>
<proteinExistence type="predicted"/>
<dbReference type="EMBL" id="CAJVPT010002103">
    <property type="protein sequence ID" value="CAG8475292.1"/>
    <property type="molecule type" value="Genomic_DNA"/>
</dbReference>
<feature type="non-terminal residue" evidence="1">
    <location>
        <position position="1"/>
    </location>
</feature>
<organism evidence="1 2">
    <name type="scientific">Acaulospora colombiana</name>
    <dbReference type="NCBI Taxonomy" id="27376"/>
    <lineage>
        <taxon>Eukaryota</taxon>
        <taxon>Fungi</taxon>
        <taxon>Fungi incertae sedis</taxon>
        <taxon>Mucoromycota</taxon>
        <taxon>Glomeromycotina</taxon>
        <taxon>Glomeromycetes</taxon>
        <taxon>Diversisporales</taxon>
        <taxon>Acaulosporaceae</taxon>
        <taxon>Acaulospora</taxon>
    </lineage>
</organism>
<reference evidence="1" key="1">
    <citation type="submission" date="2021-06" db="EMBL/GenBank/DDBJ databases">
        <authorList>
            <person name="Kallberg Y."/>
            <person name="Tangrot J."/>
            <person name="Rosling A."/>
        </authorList>
    </citation>
    <scope>NUCLEOTIDE SEQUENCE</scope>
    <source>
        <strain evidence="1">CL356</strain>
    </source>
</reference>
<name>A0ACA9KJG9_9GLOM</name>
<evidence type="ECO:0000313" key="2">
    <source>
        <dbReference type="Proteomes" id="UP000789525"/>
    </source>
</evidence>
<accession>A0ACA9KJG9</accession>
<gene>
    <name evidence="1" type="ORF">ACOLOM_LOCUS1767</name>
</gene>
<protein>
    <submittedName>
        <fullName evidence="1">2461_t:CDS:1</fullName>
    </submittedName>
</protein>